<evidence type="ECO:0000313" key="2">
    <source>
        <dbReference type="EMBL" id="EGG01299.1"/>
    </source>
</evidence>
<sequence>MDGIPDMPPSMPSSPAIVLKLARIGGNQIATLTHVNGVHGHSQLSRDLPLSLICEGGELDFYNPFFSYKKLMLDAQQLMKHETPQLTFSSLSTPKSIGLGLAHSTSPDVGMTLWSEEDFMTQMAGPWKDRLAAINLHRALKVLVDFSEHQKLKIWRCWLGIDTFEQDGKLERPDPQDVWQVIENHLEEVLQLFIYQNSRYRFLHLISLWHHQSYAHPKTTSNNDQAMTVCLAPTTCSRTHNRRTGDKTQTEANLAATGSKGGRREYQEAKLIEAIVLHSLSRFSFWNDVSNLINTFHWKLNEEIDSRAPVAKEIRTALNRLVKSNLKKWHKQGR</sequence>
<evidence type="ECO:0000256" key="1">
    <source>
        <dbReference type="SAM" id="MobiDB-lite"/>
    </source>
</evidence>
<reference evidence="3" key="1">
    <citation type="journal article" date="2011" name="Proc. Natl. Acad. Sci. U.S.A.">
        <title>Obligate biotrophy features unraveled by the genomic analysis of rust fungi.</title>
        <authorList>
            <person name="Duplessis S."/>
            <person name="Cuomo C.A."/>
            <person name="Lin Y.-C."/>
            <person name="Aerts A."/>
            <person name="Tisserant E."/>
            <person name="Veneault-Fourrey C."/>
            <person name="Joly D.L."/>
            <person name="Hacquard S."/>
            <person name="Amselem J."/>
            <person name="Cantarel B.L."/>
            <person name="Chiu R."/>
            <person name="Coutinho P.M."/>
            <person name="Feau N."/>
            <person name="Field M."/>
            <person name="Frey P."/>
            <person name="Gelhaye E."/>
            <person name="Goldberg J."/>
            <person name="Grabherr M.G."/>
            <person name="Kodira C.D."/>
            <person name="Kohler A."/>
            <person name="Kuees U."/>
            <person name="Lindquist E.A."/>
            <person name="Lucas S.M."/>
            <person name="Mago R."/>
            <person name="Mauceli E."/>
            <person name="Morin E."/>
            <person name="Murat C."/>
            <person name="Pangilinan J.L."/>
            <person name="Park R."/>
            <person name="Pearson M."/>
            <person name="Quesneville H."/>
            <person name="Rouhier N."/>
            <person name="Sakthikumar S."/>
            <person name="Salamov A.A."/>
            <person name="Schmutz J."/>
            <person name="Selles B."/>
            <person name="Shapiro H."/>
            <person name="Tanguay P."/>
            <person name="Tuskan G.A."/>
            <person name="Henrissat B."/>
            <person name="Van de Peer Y."/>
            <person name="Rouze P."/>
            <person name="Ellis J.G."/>
            <person name="Dodds P.N."/>
            <person name="Schein J.E."/>
            <person name="Zhong S."/>
            <person name="Hamelin R.C."/>
            <person name="Grigoriev I.V."/>
            <person name="Szabo L.J."/>
            <person name="Martin F."/>
        </authorList>
    </citation>
    <scope>NUCLEOTIDE SEQUENCE [LARGE SCALE GENOMIC DNA]</scope>
    <source>
        <strain evidence="3">98AG31 / pathotype 3-4-7</strain>
    </source>
</reference>
<dbReference type="AlphaFoldDB" id="F4S246"/>
<name>F4S246_MELLP</name>
<keyword evidence="3" id="KW-1185">Reference proteome</keyword>
<organism evidence="3">
    <name type="scientific">Melampsora larici-populina (strain 98AG31 / pathotype 3-4-7)</name>
    <name type="common">Poplar leaf rust fungus</name>
    <dbReference type="NCBI Taxonomy" id="747676"/>
    <lineage>
        <taxon>Eukaryota</taxon>
        <taxon>Fungi</taxon>
        <taxon>Dikarya</taxon>
        <taxon>Basidiomycota</taxon>
        <taxon>Pucciniomycotina</taxon>
        <taxon>Pucciniomycetes</taxon>
        <taxon>Pucciniales</taxon>
        <taxon>Melampsoraceae</taxon>
        <taxon>Melampsora</taxon>
    </lineage>
</organism>
<dbReference type="RefSeq" id="XP_007415400.1">
    <property type="nucleotide sequence ID" value="XM_007415338.1"/>
</dbReference>
<dbReference type="OrthoDB" id="272077at2759"/>
<dbReference type="InParanoid" id="F4S246"/>
<dbReference type="EMBL" id="GL883139">
    <property type="protein sequence ID" value="EGG01299.1"/>
    <property type="molecule type" value="Genomic_DNA"/>
</dbReference>
<dbReference type="KEGG" id="mlr:MELLADRAFT_73031"/>
<gene>
    <name evidence="2" type="ORF">MELLADRAFT_73031</name>
</gene>
<feature type="region of interest" description="Disordered" evidence="1">
    <location>
        <begin position="239"/>
        <end position="261"/>
    </location>
</feature>
<dbReference type="VEuPathDB" id="FungiDB:MELLADRAFT_73031"/>
<dbReference type="HOGENOM" id="CLU_831787_0_0_1"/>
<evidence type="ECO:0000313" key="3">
    <source>
        <dbReference type="Proteomes" id="UP000001072"/>
    </source>
</evidence>
<accession>F4S246</accession>
<dbReference type="STRING" id="747676.F4S246"/>
<dbReference type="Proteomes" id="UP000001072">
    <property type="component" value="Unassembled WGS sequence"/>
</dbReference>
<dbReference type="GeneID" id="18932264"/>
<proteinExistence type="predicted"/>
<protein>
    <submittedName>
        <fullName evidence="2">Uncharacterized protein</fullName>
    </submittedName>
</protein>